<comment type="caution">
    <text evidence="8">The sequence shown here is derived from an EMBL/GenBank/DDBJ whole genome shotgun (WGS) entry which is preliminary data.</text>
</comment>
<dbReference type="Pfam" id="PF00172">
    <property type="entry name" value="Zn_clus"/>
    <property type="match status" value="1"/>
</dbReference>
<keyword evidence="4" id="KW-0238">DNA-binding</keyword>
<dbReference type="PANTHER" id="PTHR36206">
    <property type="entry name" value="ASPERCRYPTIN BIOSYNTHESIS CLUSTER-SPECIFIC TRANSCRIPTION REGULATOR ATNN-RELATED"/>
    <property type="match status" value="1"/>
</dbReference>
<evidence type="ECO:0000313" key="9">
    <source>
        <dbReference type="Proteomes" id="UP001172102"/>
    </source>
</evidence>
<evidence type="ECO:0000256" key="2">
    <source>
        <dbReference type="ARBA" id="ARBA00022833"/>
    </source>
</evidence>
<dbReference type="PROSITE" id="PS00463">
    <property type="entry name" value="ZN2_CY6_FUNGAL_1"/>
    <property type="match status" value="1"/>
</dbReference>
<dbReference type="Proteomes" id="UP001172102">
    <property type="component" value="Unassembled WGS sequence"/>
</dbReference>
<evidence type="ECO:0000256" key="4">
    <source>
        <dbReference type="ARBA" id="ARBA00023125"/>
    </source>
</evidence>
<protein>
    <recommendedName>
        <fullName evidence="7">Zn(2)-C6 fungal-type domain-containing protein</fullName>
    </recommendedName>
</protein>
<keyword evidence="2" id="KW-0862">Zinc</keyword>
<keyword evidence="5" id="KW-0804">Transcription</keyword>
<dbReference type="GO" id="GO:0003677">
    <property type="term" value="F:DNA binding"/>
    <property type="evidence" value="ECO:0007669"/>
    <property type="project" value="UniProtKB-KW"/>
</dbReference>
<dbReference type="PANTHER" id="PTHR36206:SF4">
    <property type="entry name" value="HYPOTHETICAL CONSERVED PROTEIN (EUROFUNG)-RELATED"/>
    <property type="match status" value="1"/>
</dbReference>
<keyword evidence="1" id="KW-0479">Metal-binding</keyword>
<evidence type="ECO:0000256" key="1">
    <source>
        <dbReference type="ARBA" id="ARBA00022723"/>
    </source>
</evidence>
<gene>
    <name evidence="8" type="ORF">B0H67DRAFT_349307</name>
</gene>
<name>A0AA39ZVD4_9PEZI</name>
<keyword evidence="9" id="KW-1185">Reference proteome</keyword>
<keyword evidence="3" id="KW-0805">Transcription regulation</keyword>
<dbReference type="AlphaFoldDB" id="A0AA39ZVD4"/>
<accession>A0AA39ZVD4</accession>
<dbReference type="CDD" id="cd00067">
    <property type="entry name" value="GAL4"/>
    <property type="match status" value="1"/>
</dbReference>
<dbReference type="InterPro" id="IPR036864">
    <property type="entry name" value="Zn2-C6_fun-type_DNA-bd_sf"/>
</dbReference>
<evidence type="ECO:0000259" key="7">
    <source>
        <dbReference type="PROSITE" id="PS50048"/>
    </source>
</evidence>
<proteinExistence type="predicted"/>
<dbReference type="SMART" id="SM00066">
    <property type="entry name" value="GAL4"/>
    <property type="match status" value="1"/>
</dbReference>
<evidence type="ECO:0000256" key="6">
    <source>
        <dbReference type="ARBA" id="ARBA00023242"/>
    </source>
</evidence>
<dbReference type="EMBL" id="JAUKUA010000007">
    <property type="protein sequence ID" value="KAK0704417.1"/>
    <property type="molecule type" value="Genomic_DNA"/>
</dbReference>
<keyword evidence="6" id="KW-0539">Nucleus</keyword>
<reference evidence="8" key="1">
    <citation type="submission" date="2023-06" db="EMBL/GenBank/DDBJ databases">
        <title>Genome-scale phylogeny and comparative genomics of the fungal order Sordariales.</title>
        <authorList>
            <consortium name="Lawrence Berkeley National Laboratory"/>
            <person name="Hensen N."/>
            <person name="Bonometti L."/>
            <person name="Westerberg I."/>
            <person name="Brannstrom I.O."/>
            <person name="Guillou S."/>
            <person name="Cros-Aarteil S."/>
            <person name="Calhoun S."/>
            <person name="Haridas S."/>
            <person name="Kuo A."/>
            <person name="Mondo S."/>
            <person name="Pangilinan J."/>
            <person name="Riley R."/>
            <person name="Labutti K."/>
            <person name="Andreopoulos B."/>
            <person name="Lipzen A."/>
            <person name="Chen C."/>
            <person name="Yanf M."/>
            <person name="Daum C."/>
            <person name="Ng V."/>
            <person name="Clum A."/>
            <person name="Steindorff A."/>
            <person name="Ohm R."/>
            <person name="Martin F."/>
            <person name="Silar P."/>
            <person name="Natvig D."/>
            <person name="Lalanne C."/>
            <person name="Gautier V."/>
            <person name="Ament-Velasquez S.L."/>
            <person name="Kruys A."/>
            <person name="Hutchinson M.I."/>
            <person name="Powell A.J."/>
            <person name="Barry K."/>
            <person name="Miller A.N."/>
            <person name="Grigoriev I.V."/>
            <person name="Debuchy R."/>
            <person name="Gladieux P."/>
            <person name="Thoren M.H."/>
            <person name="Johannesson H."/>
        </authorList>
    </citation>
    <scope>NUCLEOTIDE SEQUENCE</scope>
    <source>
        <strain evidence="8">SMH4607-1</strain>
    </source>
</reference>
<dbReference type="GO" id="GO:0000981">
    <property type="term" value="F:DNA-binding transcription factor activity, RNA polymerase II-specific"/>
    <property type="evidence" value="ECO:0007669"/>
    <property type="project" value="InterPro"/>
</dbReference>
<feature type="domain" description="Zn(2)-C6 fungal-type" evidence="7">
    <location>
        <begin position="13"/>
        <end position="41"/>
    </location>
</feature>
<evidence type="ECO:0000256" key="5">
    <source>
        <dbReference type="ARBA" id="ARBA00023163"/>
    </source>
</evidence>
<organism evidence="8 9">
    <name type="scientific">Lasiosphaeris hirsuta</name>
    <dbReference type="NCBI Taxonomy" id="260670"/>
    <lineage>
        <taxon>Eukaryota</taxon>
        <taxon>Fungi</taxon>
        <taxon>Dikarya</taxon>
        <taxon>Ascomycota</taxon>
        <taxon>Pezizomycotina</taxon>
        <taxon>Sordariomycetes</taxon>
        <taxon>Sordariomycetidae</taxon>
        <taxon>Sordariales</taxon>
        <taxon>Lasiosphaeriaceae</taxon>
        <taxon>Lasiosphaeris</taxon>
    </lineage>
</organism>
<evidence type="ECO:0000256" key="3">
    <source>
        <dbReference type="ARBA" id="ARBA00023015"/>
    </source>
</evidence>
<sequence>MAGRDGGKRSRSGCITCKIRRVKCDESRPECTRCVQAGRTCDGYVSSTQPHQSRRALADAVRQLPIAGPASRLLGEPVLADDAACFDFFRHCTAGMTGSVLPGAQFWGRQLLQAAHSERAVWRVAVALGALHRRWEHSNSRTSAAAAVRQRDGNDAIASFTQQAASHYYGAISLAKAVQDPATLAVVSAALAAAAHLAGLWAESQVHIHAGLRLLQDMQTPTIEARAMPADEVEGIAQSLERLDLQAMLFEDSREPYDYQGMPDFVGVIRAPAWDGVELRDISEAALVVFRLVRHLLIVGTAAERGVITLRGLEAANSRLVEDAARWEMALAVLLAQTGAKDGVRERSMVLSMRLYHITLVVCLTAGVAGPETRWDACLPLFERIVALADEIARNTHSPLAFFMSLEPGIAAPLFVVAVRCRHPIVRRRALNLLSTLNRQEGIWNCGLTGRVAEQCVMWEEEGLGIQLPLRAHHDDLDLVSAPETANVPVVVDADGYSPVWPWGWPNVPEPKRVLQTSLIARVDTGILDLTMYAAGNDGLGIVTKTASLEM</sequence>
<evidence type="ECO:0000313" key="8">
    <source>
        <dbReference type="EMBL" id="KAK0704417.1"/>
    </source>
</evidence>
<dbReference type="InterPro" id="IPR001138">
    <property type="entry name" value="Zn2Cys6_DnaBD"/>
</dbReference>
<dbReference type="PROSITE" id="PS50048">
    <property type="entry name" value="ZN2_CY6_FUNGAL_2"/>
    <property type="match status" value="1"/>
</dbReference>
<dbReference type="InterPro" id="IPR052360">
    <property type="entry name" value="Transcr_Regulatory_Proteins"/>
</dbReference>
<dbReference type="SUPFAM" id="SSF57701">
    <property type="entry name" value="Zn2/Cys6 DNA-binding domain"/>
    <property type="match status" value="1"/>
</dbReference>
<dbReference type="Gene3D" id="4.10.240.10">
    <property type="entry name" value="Zn(2)-C6 fungal-type DNA-binding domain"/>
    <property type="match status" value="1"/>
</dbReference>
<dbReference type="GO" id="GO:0008270">
    <property type="term" value="F:zinc ion binding"/>
    <property type="evidence" value="ECO:0007669"/>
    <property type="project" value="InterPro"/>
</dbReference>